<sequence length="172" mass="19043">MLALPEKKHKAYRAANEKCFAQAVKSAVGKRVTSQDDYYRQFNAALKKLTTRELDSDRGLAKVGESFGTCLKEKDYEVPSAKPSALAERGREAFMQARTDVAKERGVKVPAKAKGRKVHLIPSIKPEEAKPYLDKEITAALDDLACGKEFSAAYSPRAWKLHQQVAADFGRA</sequence>
<reference evidence="1 2" key="1">
    <citation type="submission" date="2016-10" db="EMBL/GenBank/DDBJ databases">
        <authorList>
            <person name="de Groot N.N."/>
        </authorList>
    </citation>
    <scope>NUCLEOTIDE SEQUENCE [LARGE SCALE GENOMIC DNA]</scope>
    <source>
        <strain evidence="1 2">CPCC 201354</strain>
    </source>
</reference>
<protein>
    <submittedName>
        <fullName evidence="1">Uncharacterized protein</fullName>
    </submittedName>
</protein>
<proteinExistence type="predicted"/>
<accession>A0A1G8HNC2</accession>
<evidence type="ECO:0000313" key="1">
    <source>
        <dbReference type="EMBL" id="SDI08173.1"/>
    </source>
</evidence>
<organism evidence="1 2">
    <name type="scientific">Sinosporangium album</name>
    <dbReference type="NCBI Taxonomy" id="504805"/>
    <lineage>
        <taxon>Bacteria</taxon>
        <taxon>Bacillati</taxon>
        <taxon>Actinomycetota</taxon>
        <taxon>Actinomycetes</taxon>
        <taxon>Streptosporangiales</taxon>
        <taxon>Streptosporangiaceae</taxon>
        <taxon>Sinosporangium</taxon>
    </lineage>
</organism>
<dbReference type="AlphaFoldDB" id="A0A1G8HNC2"/>
<dbReference type="RefSeq" id="WP_093174037.1">
    <property type="nucleotide sequence ID" value="NZ_FNCN01000033.1"/>
</dbReference>
<dbReference type="OrthoDB" id="3403621at2"/>
<dbReference type="Proteomes" id="UP000198923">
    <property type="component" value="Unassembled WGS sequence"/>
</dbReference>
<dbReference type="STRING" id="504805.SAMN05421505_13322"/>
<name>A0A1G8HNC2_9ACTN</name>
<evidence type="ECO:0000313" key="2">
    <source>
        <dbReference type="Proteomes" id="UP000198923"/>
    </source>
</evidence>
<keyword evidence="2" id="KW-1185">Reference proteome</keyword>
<dbReference type="EMBL" id="FNCN01000033">
    <property type="protein sequence ID" value="SDI08173.1"/>
    <property type="molecule type" value="Genomic_DNA"/>
</dbReference>
<gene>
    <name evidence="1" type="ORF">SAMN05421505_13322</name>
</gene>